<dbReference type="AlphaFoldDB" id="A0AAD9EBY8"/>
<organism evidence="2 3">
    <name type="scientific">Colletotrichum chrysophilum</name>
    <dbReference type="NCBI Taxonomy" id="1836956"/>
    <lineage>
        <taxon>Eukaryota</taxon>
        <taxon>Fungi</taxon>
        <taxon>Dikarya</taxon>
        <taxon>Ascomycota</taxon>
        <taxon>Pezizomycotina</taxon>
        <taxon>Sordariomycetes</taxon>
        <taxon>Hypocreomycetidae</taxon>
        <taxon>Glomerellales</taxon>
        <taxon>Glomerellaceae</taxon>
        <taxon>Colletotrichum</taxon>
        <taxon>Colletotrichum gloeosporioides species complex</taxon>
    </lineage>
</organism>
<sequence>MGITLLMVSTRRCMWAPCAPRLRGLSWFMMAYTAGHQSLRSTRMEEWNVQDWSLGSRRSSRGCILVHLTIAWSNMCGSSVQAKECLVEQGVASCTWTTSTAVTPCNISCWLTTRKGNVVGLSPIQRDVTTANVDHTKVARPDAGQPRRKPDVNSVSRPVSLQDGRQGDVDGSRVMISGTAKRTSCSAAGPPTLRTQ</sequence>
<feature type="region of interest" description="Disordered" evidence="1">
    <location>
        <begin position="133"/>
        <end position="196"/>
    </location>
</feature>
<dbReference type="Proteomes" id="UP001243330">
    <property type="component" value="Unassembled WGS sequence"/>
</dbReference>
<reference evidence="2" key="1">
    <citation type="submission" date="2023-01" db="EMBL/GenBank/DDBJ databases">
        <title>Colletotrichum chrysophilum M932 genome sequence.</title>
        <authorList>
            <person name="Baroncelli R."/>
        </authorList>
    </citation>
    <scope>NUCLEOTIDE SEQUENCE</scope>
    <source>
        <strain evidence="2">M932</strain>
    </source>
</reference>
<proteinExistence type="predicted"/>
<gene>
    <name evidence="2" type="ORF">CCHR01_14429</name>
</gene>
<name>A0AAD9EBY8_9PEZI</name>
<evidence type="ECO:0000313" key="3">
    <source>
        <dbReference type="Proteomes" id="UP001243330"/>
    </source>
</evidence>
<dbReference type="EMBL" id="JAQOWY010000385">
    <property type="protein sequence ID" value="KAK1842955.1"/>
    <property type="molecule type" value="Genomic_DNA"/>
</dbReference>
<evidence type="ECO:0000256" key="1">
    <source>
        <dbReference type="SAM" id="MobiDB-lite"/>
    </source>
</evidence>
<evidence type="ECO:0000313" key="2">
    <source>
        <dbReference type="EMBL" id="KAK1842955.1"/>
    </source>
</evidence>
<protein>
    <submittedName>
        <fullName evidence="2">Uncharacterized protein</fullName>
    </submittedName>
</protein>
<comment type="caution">
    <text evidence="2">The sequence shown here is derived from an EMBL/GenBank/DDBJ whole genome shotgun (WGS) entry which is preliminary data.</text>
</comment>
<accession>A0AAD9EBY8</accession>
<keyword evidence="3" id="KW-1185">Reference proteome</keyword>